<reference evidence="1" key="1">
    <citation type="submission" date="2017-12" db="EMBL/GenBank/DDBJ databases">
        <title>Insights into the successfully spreading KPC-encoding IncII plasmids.</title>
        <authorList>
            <person name="Brandt C."/>
            <person name="Pletz M.W."/>
            <person name="Makarewicz O."/>
        </authorList>
    </citation>
    <scope>NUCLEOTIDE SEQUENCE</scope>
    <source>
        <strain evidence="1">UR15381</strain>
        <plasmid evidence="1">pUJ-1KPC</plasmid>
    </source>
</reference>
<keyword evidence="1" id="KW-0614">Plasmid</keyword>
<evidence type="ECO:0000313" key="1">
    <source>
        <dbReference type="EMBL" id="AVI43278.1"/>
    </source>
</evidence>
<dbReference type="AlphaFoldDB" id="A0A2P1BNM8"/>
<protein>
    <submittedName>
        <fullName evidence="1">Uncharacterized protein</fullName>
    </submittedName>
</protein>
<organism evidence="1">
    <name type="scientific">Klebsiella pneumoniae</name>
    <dbReference type="NCBI Taxonomy" id="573"/>
    <lineage>
        <taxon>Bacteria</taxon>
        <taxon>Pseudomonadati</taxon>
        <taxon>Pseudomonadota</taxon>
        <taxon>Gammaproteobacteria</taxon>
        <taxon>Enterobacterales</taxon>
        <taxon>Enterobacteriaceae</taxon>
        <taxon>Klebsiella/Raoultella group</taxon>
        <taxon>Klebsiella</taxon>
        <taxon>Klebsiella pneumoniae complex</taxon>
    </lineage>
</organism>
<proteinExistence type="predicted"/>
<accession>A0A2P1BNM8</accession>
<dbReference type="EMBL" id="MG700548">
    <property type="protein sequence ID" value="AVI43278.1"/>
    <property type="molecule type" value="Genomic_DNA"/>
</dbReference>
<name>A0A2P1BNM8_KLEPN</name>
<geneLocation type="plasmid" evidence="1">
    <name>pUJ-1KPC</name>
</geneLocation>
<sequence>MNHDLMAVYAASEIVELLTLCRELQSEKDGRERPAPGAYSRDEDAFAERIRSACGHALLLRRLLPVTTTLSAIGAEMERREKSVCSRARITRRRPRHDLQCNTSPPGQ</sequence>